<gene>
    <name evidence="2" type="ORF">AKAME5_002077700</name>
</gene>
<feature type="compositionally biased region" description="Polar residues" evidence="1">
    <location>
        <begin position="231"/>
        <end position="245"/>
    </location>
</feature>
<feature type="region of interest" description="Disordered" evidence="1">
    <location>
        <begin position="268"/>
        <end position="314"/>
    </location>
</feature>
<keyword evidence="3" id="KW-1185">Reference proteome</keyword>
<feature type="region of interest" description="Disordered" evidence="1">
    <location>
        <begin position="119"/>
        <end position="148"/>
    </location>
</feature>
<protein>
    <submittedName>
        <fullName evidence="2">AT-rich interactive domain-containing protein 1B-like isoform X1</fullName>
    </submittedName>
</protein>
<evidence type="ECO:0000256" key="1">
    <source>
        <dbReference type="SAM" id="MobiDB-lite"/>
    </source>
</evidence>
<evidence type="ECO:0000313" key="3">
    <source>
        <dbReference type="Proteomes" id="UP001279410"/>
    </source>
</evidence>
<dbReference type="EMBL" id="BRZM01000234">
    <property type="protein sequence ID" value="GLD69463.1"/>
    <property type="molecule type" value="Genomic_DNA"/>
</dbReference>
<sequence length="314" mass="34214">MKHEVASAAPTRTNNKNKKLSAVWVRLNSKSGGGGGGPYSEWTDAGRGDGTLDNVDHHHRRNELNMVHSTSTTHNAPDGTIRMGQPYVRLGVKLAQPLPRWKQGPIETEVWIHQHHGGKRTCWGSGEPQQQHMPGKGGGTSPHKPAEDDGYRYEHTNLGQLHENSHEAGFHNSTTSTGVPGGLQRQGPHGMMGPLDAATWEHDDGSNSSTSHGKSPWEPVGRLSEVRDKLSSSIPQGPPRLSTSCWRPRSMMRGYGVPIKTTQYLRLSSKRHGPGEDVGPQYGAASAPQLREGQRKPPSFNEPDSECGPRWGLG</sequence>
<dbReference type="Proteomes" id="UP001279410">
    <property type="component" value="Unassembled WGS sequence"/>
</dbReference>
<comment type="caution">
    <text evidence="2">The sequence shown here is derived from an EMBL/GenBank/DDBJ whole genome shotgun (WGS) entry which is preliminary data.</text>
</comment>
<proteinExistence type="predicted"/>
<accession>A0AAD3NAC7</accession>
<evidence type="ECO:0000313" key="2">
    <source>
        <dbReference type="EMBL" id="GLD69463.1"/>
    </source>
</evidence>
<reference evidence="2" key="1">
    <citation type="submission" date="2022-08" db="EMBL/GenBank/DDBJ databases">
        <title>Genome sequencing of akame (Lates japonicus).</title>
        <authorList>
            <person name="Hashiguchi Y."/>
            <person name="Takahashi H."/>
        </authorList>
    </citation>
    <scope>NUCLEOTIDE SEQUENCE</scope>
    <source>
        <strain evidence="2">Kochi</strain>
    </source>
</reference>
<dbReference type="AlphaFoldDB" id="A0AAD3NAC7"/>
<organism evidence="2 3">
    <name type="scientific">Lates japonicus</name>
    <name type="common">Japanese lates</name>
    <dbReference type="NCBI Taxonomy" id="270547"/>
    <lineage>
        <taxon>Eukaryota</taxon>
        <taxon>Metazoa</taxon>
        <taxon>Chordata</taxon>
        <taxon>Craniata</taxon>
        <taxon>Vertebrata</taxon>
        <taxon>Euteleostomi</taxon>
        <taxon>Actinopterygii</taxon>
        <taxon>Neopterygii</taxon>
        <taxon>Teleostei</taxon>
        <taxon>Neoteleostei</taxon>
        <taxon>Acanthomorphata</taxon>
        <taxon>Carangaria</taxon>
        <taxon>Carangaria incertae sedis</taxon>
        <taxon>Centropomidae</taxon>
        <taxon>Lates</taxon>
    </lineage>
</organism>
<name>A0AAD3NAC7_LATJO</name>
<feature type="region of interest" description="Disordered" evidence="1">
    <location>
        <begin position="167"/>
        <end position="247"/>
    </location>
</feature>